<evidence type="ECO:0000313" key="2">
    <source>
        <dbReference type="Proteomes" id="UP001386955"/>
    </source>
</evidence>
<evidence type="ECO:0000313" key="1">
    <source>
        <dbReference type="EMBL" id="KAK7396910.1"/>
    </source>
</evidence>
<reference evidence="1 2" key="1">
    <citation type="submission" date="2024-01" db="EMBL/GenBank/DDBJ databases">
        <title>The genomes of 5 underutilized Papilionoideae crops provide insights into root nodulation and disease resistanc.</title>
        <authorList>
            <person name="Jiang F."/>
        </authorList>
    </citation>
    <scope>NUCLEOTIDE SEQUENCE [LARGE SCALE GENOMIC DNA]</scope>
    <source>
        <strain evidence="1">DUOXIRENSHENG_FW03</strain>
        <tissue evidence="1">Leaves</tissue>
    </source>
</reference>
<dbReference type="Proteomes" id="UP001386955">
    <property type="component" value="Unassembled WGS sequence"/>
</dbReference>
<protein>
    <submittedName>
        <fullName evidence="1">Uncharacterized protein</fullName>
    </submittedName>
</protein>
<gene>
    <name evidence="1" type="ORF">VNO78_18073</name>
</gene>
<accession>A0AAN9SK93</accession>
<sequence length="113" mass="13334">MILDSKEQLHAFYEKYAYGVGFWIKKCSSKNKRGKRLVSLKLSNRRVMSHSYGHVPCFRHDLLCVFGKNGLIHQTDEETMEQERVGCQTDQPTEHECWSHNGRKANYRKMTLR</sequence>
<keyword evidence="2" id="KW-1185">Reference proteome</keyword>
<organism evidence="1 2">
    <name type="scientific">Psophocarpus tetragonolobus</name>
    <name type="common">Winged bean</name>
    <name type="synonym">Dolichos tetragonolobus</name>
    <dbReference type="NCBI Taxonomy" id="3891"/>
    <lineage>
        <taxon>Eukaryota</taxon>
        <taxon>Viridiplantae</taxon>
        <taxon>Streptophyta</taxon>
        <taxon>Embryophyta</taxon>
        <taxon>Tracheophyta</taxon>
        <taxon>Spermatophyta</taxon>
        <taxon>Magnoliopsida</taxon>
        <taxon>eudicotyledons</taxon>
        <taxon>Gunneridae</taxon>
        <taxon>Pentapetalae</taxon>
        <taxon>rosids</taxon>
        <taxon>fabids</taxon>
        <taxon>Fabales</taxon>
        <taxon>Fabaceae</taxon>
        <taxon>Papilionoideae</taxon>
        <taxon>50 kb inversion clade</taxon>
        <taxon>NPAAA clade</taxon>
        <taxon>indigoferoid/millettioid clade</taxon>
        <taxon>Phaseoleae</taxon>
        <taxon>Psophocarpus</taxon>
    </lineage>
</organism>
<dbReference type="EMBL" id="JAYMYS010000004">
    <property type="protein sequence ID" value="KAK7396910.1"/>
    <property type="molecule type" value="Genomic_DNA"/>
</dbReference>
<dbReference type="AlphaFoldDB" id="A0AAN9SK93"/>
<proteinExistence type="predicted"/>
<comment type="caution">
    <text evidence="1">The sequence shown here is derived from an EMBL/GenBank/DDBJ whole genome shotgun (WGS) entry which is preliminary data.</text>
</comment>
<name>A0AAN9SK93_PSOTE</name>